<evidence type="ECO:0000313" key="2">
    <source>
        <dbReference type="Proteomes" id="UP000027135"/>
    </source>
</evidence>
<gene>
    <name evidence="1" type="ORF">L798_14231</name>
</gene>
<dbReference type="InParanoid" id="A0A067QSM6"/>
<organism evidence="1 2">
    <name type="scientific">Zootermopsis nevadensis</name>
    <name type="common">Dampwood termite</name>
    <dbReference type="NCBI Taxonomy" id="136037"/>
    <lineage>
        <taxon>Eukaryota</taxon>
        <taxon>Metazoa</taxon>
        <taxon>Ecdysozoa</taxon>
        <taxon>Arthropoda</taxon>
        <taxon>Hexapoda</taxon>
        <taxon>Insecta</taxon>
        <taxon>Pterygota</taxon>
        <taxon>Neoptera</taxon>
        <taxon>Polyneoptera</taxon>
        <taxon>Dictyoptera</taxon>
        <taxon>Blattodea</taxon>
        <taxon>Blattoidea</taxon>
        <taxon>Termitoidae</taxon>
        <taxon>Termopsidae</taxon>
        <taxon>Zootermopsis</taxon>
    </lineage>
</organism>
<dbReference type="AlphaFoldDB" id="A0A067QSM6"/>
<name>A0A067QSM6_ZOONE</name>
<dbReference type="EMBL" id="KK853069">
    <property type="protein sequence ID" value="KDR11807.1"/>
    <property type="molecule type" value="Genomic_DNA"/>
</dbReference>
<proteinExistence type="predicted"/>
<dbReference type="Proteomes" id="UP000027135">
    <property type="component" value="Unassembled WGS sequence"/>
</dbReference>
<reference evidence="1 2" key="1">
    <citation type="journal article" date="2014" name="Nat. Commun.">
        <title>Molecular traces of alternative social organization in a termite genome.</title>
        <authorList>
            <person name="Terrapon N."/>
            <person name="Li C."/>
            <person name="Robertson H.M."/>
            <person name="Ji L."/>
            <person name="Meng X."/>
            <person name="Booth W."/>
            <person name="Chen Z."/>
            <person name="Childers C.P."/>
            <person name="Glastad K.M."/>
            <person name="Gokhale K."/>
            <person name="Gowin J."/>
            <person name="Gronenberg W."/>
            <person name="Hermansen R.A."/>
            <person name="Hu H."/>
            <person name="Hunt B.G."/>
            <person name="Huylmans A.K."/>
            <person name="Khalil S.M."/>
            <person name="Mitchell R.D."/>
            <person name="Munoz-Torres M.C."/>
            <person name="Mustard J.A."/>
            <person name="Pan H."/>
            <person name="Reese J.T."/>
            <person name="Scharf M.E."/>
            <person name="Sun F."/>
            <person name="Vogel H."/>
            <person name="Xiao J."/>
            <person name="Yang W."/>
            <person name="Yang Z."/>
            <person name="Yang Z."/>
            <person name="Zhou J."/>
            <person name="Zhu J."/>
            <person name="Brent C.S."/>
            <person name="Elsik C.G."/>
            <person name="Goodisman M.A."/>
            <person name="Liberles D.A."/>
            <person name="Roe R.M."/>
            <person name="Vargo E.L."/>
            <person name="Vilcinskas A."/>
            <person name="Wang J."/>
            <person name="Bornberg-Bauer E."/>
            <person name="Korb J."/>
            <person name="Zhang G."/>
            <person name="Liebig J."/>
        </authorList>
    </citation>
    <scope>NUCLEOTIDE SEQUENCE [LARGE SCALE GENOMIC DNA]</scope>
    <source>
        <tissue evidence="1">Whole organism</tissue>
    </source>
</reference>
<protein>
    <submittedName>
        <fullName evidence="1">Uncharacterized protein</fullName>
    </submittedName>
</protein>
<accession>A0A067QSM6</accession>
<evidence type="ECO:0000313" key="1">
    <source>
        <dbReference type="EMBL" id="KDR11807.1"/>
    </source>
</evidence>
<sequence length="43" mass="4741">MVRRSLWPGVLIGEPEKTAVRVASTAVPHRVVKVAAAVHIYFK</sequence>
<keyword evidence="2" id="KW-1185">Reference proteome</keyword>